<evidence type="ECO:0000313" key="3">
    <source>
        <dbReference type="Proteomes" id="UP000825935"/>
    </source>
</evidence>
<reference evidence="2" key="1">
    <citation type="submission" date="2021-08" db="EMBL/GenBank/DDBJ databases">
        <title>WGS assembly of Ceratopteris richardii.</title>
        <authorList>
            <person name="Marchant D.B."/>
            <person name="Chen G."/>
            <person name="Jenkins J."/>
            <person name="Shu S."/>
            <person name="Leebens-Mack J."/>
            <person name="Grimwood J."/>
            <person name="Schmutz J."/>
            <person name="Soltis P."/>
            <person name="Soltis D."/>
            <person name="Chen Z.-H."/>
        </authorList>
    </citation>
    <scope>NUCLEOTIDE SEQUENCE</scope>
    <source>
        <strain evidence="2">Whitten #5841</strain>
        <tissue evidence="2">Leaf</tissue>
    </source>
</reference>
<keyword evidence="3" id="KW-1185">Reference proteome</keyword>
<feature type="compositionally biased region" description="Basic and acidic residues" evidence="1">
    <location>
        <begin position="96"/>
        <end position="120"/>
    </location>
</feature>
<feature type="region of interest" description="Disordered" evidence="1">
    <location>
        <begin position="96"/>
        <end position="148"/>
    </location>
</feature>
<dbReference type="AlphaFoldDB" id="A0A8T2VCL8"/>
<evidence type="ECO:0008006" key="4">
    <source>
        <dbReference type="Google" id="ProtNLM"/>
    </source>
</evidence>
<organism evidence="2 3">
    <name type="scientific">Ceratopteris richardii</name>
    <name type="common">Triangle waterfern</name>
    <dbReference type="NCBI Taxonomy" id="49495"/>
    <lineage>
        <taxon>Eukaryota</taxon>
        <taxon>Viridiplantae</taxon>
        <taxon>Streptophyta</taxon>
        <taxon>Embryophyta</taxon>
        <taxon>Tracheophyta</taxon>
        <taxon>Polypodiopsida</taxon>
        <taxon>Polypodiidae</taxon>
        <taxon>Polypodiales</taxon>
        <taxon>Pteridineae</taxon>
        <taxon>Pteridaceae</taxon>
        <taxon>Parkerioideae</taxon>
        <taxon>Ceratopteris</taxon>
    </lineage>
</organism>
<protein>
    <recommendedName>
        <fullName evidence="4">BED-type domain-containing protein</fullName>
    </recommendedName>
</protein>
<name>A0A8T2VCL8_CERRI</name>
<gene>
    <name evidence="2" type="ORF">KP509_01G045400</name>
</gene>
<proteinExistence type="predicted"/>
<evidence type="ECO:0000256" key="1">
    <source>
        <dbReference type="SAM" id="MobiDB-lite"/>
    </source>
</evidence>
<evidence type="ECO:0000313" key="2">
    <source>
        <dbReference type="EMBL" id="KAH7446211.1"/>
    </source>
</evidence>
<sequence>MPKKSHPYWKAHTILTPEPTPTSSSGGGTKYWQCKYCKSSFSSTITRVICHVSGIGGNGIGACTSVPRDIADAVIAEQGHMFKGKVLPGREKRAEEDDALLHDHSGVGSTESRKRAHMEDGSQSSCASDSHHGTTSTMPPPPSMHTQIQSTLCGRVYSENWVKERKRIAEVEIARTLVECNISFNVLRTTQWKRMIRACADVGPLTDTDTWTGVEYHRMRKGMLDEERESVLISPLHQLEIVGCSMDAPSWLTVGVTVNVDI</sequence>
<dbReference type="EMBL" id="CM035406">
    <property type="protein sequence ID" value="KAH7446211.1"/>
    <property type="molecule type" value="Genomic_DNA"/>
</dbReference>
<dbReference type="Proteomes" id="UP000825935">
    <property type="component" value="Chromosome 1"/>
</dbReference>
<comment type="caution">
    <text evidence="2">The sequence shown here is derived from an EMBL/GenBank/DDBJ whole genome shotgun (WGS) entry which is preliminary data.</text>
</comment>
<accession>A0A8T2VCL8</accession>